<dbReference type="PATRIC" id="fig|1029756.8.peg.1933"/>
<dbReference type="KEGG" id="hni:W911_09270"/>
<dbReference type="AlphaFoldDB" id="V5SJL2"/>
<protein>
    <submittedName>
        <fullName evidence="1">Uncharacterized protein</fullName>
    </submittedName>
</protein>
<organism evidence="1 2">
    <name type="scientific">Hyphomicrobium nitrativorans NL23</name>
    <dbReference type="NCBI Taxonomy" id="1029756"/>
    <lineage>
        <taxon>Bacteria</taxon>
        <taxon>Pseudomonadati</taxon>
        <taxon>Pseudomonadota</taxon>
        <taxon>Alphaproteobacteria</taxon>
        <taxon>Hyphomicrobiales</taxon>
        <taxon>Hyphomicrobiaceae</taxon>
        <taxon>Hyphomicrobium</taxon>
    </lineage>
</organism>
<evidence type="ECO:0000313" key="1">
    <source>
        <dbReference type="EMBL" id="AHB50149.1"/>
    </source>
</evidence>
<dbReference type="HOGENOM" id="CLU_2154917_0_0_5"/>
<gene>
    <name evidence="1" type="ORF">W911_09270</name>
</gene>
<accession>V5SJL2</accession>
<dbReference type="Proteomes" id="UP000018542">
    <property type="component" value="Chromosome"/>
</dbReference>
<reference evidence="1 2" key="1">
    <citation type="journal article" date="2014" name="Genome Announc.">
        <title>Complete Genome Sequence of Hyphomicrobium nitrativorans Strain NL23, a Denitrifying Bacterium Isolated from Biofilm of a Methanol-Fed Denitrification System Treating Seawater at the Montreal Biodome.</title>
        <authorList>
            <person name="Martineau C."/>
            <person name="Villeneuve C."/>
            <person name="Mauffrey F."/>
            <person name="Villemur R."/>
        </authorList>
    </citation>
    <scope>NUCLEOTIDE SEQUENCE [LARGE SCALE GENOMIC DNA]</scope>
    <source>
        <strain evidence="1">NL23</strain>
    </source>
</reference>
<dbReference type="EMBL" id="CP006912">
    <property type="protein sequence ID" value="AHB50149.1"/>
    <property type="molecule type" value="Genomic_DNA"/>
</dbReference>
<name>V5SJL2_9HYPH</name>
<dbReference type="RefSeq" id="WP_023787223.1">
    <property type="nucleotide sequence ID" value="NC_022997.1"/>
</dbReference>
<proteinExistence type="predicted"/>
<dbReference type="OrthoDB" id="9880808at2"/>
<evidence type="ECO:0000313" key="2">
    <source>
        <dbReference type="Proteomes" id="UP000018542"/>
    </source>
</evidence>
<keyword evidence="2" id="KW-1185">Reference proteome</keyword>
<sequence length="111" mass="11949">MAHYIPGLSQIVSGIRGVGRRDVSETAPSAPVNVSRLAALIPDLRRRLPIGTALSDEALLASLVSIARHTSEEARWRAAEASTLGQHLAVGSRDKYRDLVTLIAVLPKPYL</sequence>